<proteinExistence type="predicted"/>
<dbReference type="Gene3D" id="3.40.30.10">
    <property type="entry name" value="Glutaredoxin"/>
    <property type="match status" value="1"/>
</dbReference>
<dbReference type="SUPFAM" id="SSF52833">
    <property type="entry name" value="Thioredoxin-like"/>
    <property type="match status" value="1"/>
</dbReference>
<dbReference type="EMBL" id="UINC01227837">
    <property type="protein sequence ID" value="SVE58893.1"/>
    <property type="molecule type" value="Genomic_DNA"/>
</dbReference>
<feature type="non-terminal residue" evidence="1">
    <location>
        <position position="1"/>
    </location>
</feature>
<sequence>VSLIPIKHRFAAYQWYTTIPKCLVYFLTTLIILIPPVKAFEHEGSSVNFQDYSRDVIRKNREKNKPYFLLFAAQWCHWCDVF</sequence>
<dbReference type="InterPro" id="IPR036249">
    <property type="entry name" value="Thioredoxin-like_sf"/>
</dbReference>
<protein>
    <submittedName>
        <fullName evidence="1">Uncharacterized protein</fullName>
    </submittedName>
</protein>
<feature type="non-terminal residue" evidence="1">
    <location>
        <position position="82"/>
    </location>
</feature>
<evidence type="ECO:0000313" key="1">
    <source>
        <dbReference type="EMBL" id="SVE58893.1"/>
    </source>
</evidence>
<dbReference type="AlphaFoldDB" id="A0A383ER04"/>
<organism evidence="1">
    <name type="scientific">marine metagenome</name>
    <dbReference type="NCBI Taxonomy" id="408172"/>
    <lineage>
        <taxon>unclassified sequences</taxon>
        <taxon>metagenomes</taxon>
        <taxon>ecological metagenomes</taxon>
    </lineage>
</organism>
<name>A0A383ER04_9ZZZZ</name>
<accession>A0A383ER04</accession>
<reference evidence="1" key="1">
    <citation type="submission" date="2018-05" db="EMBL/GenBank/DDBJ databases">
        <authorList>
            <person name="Lanie J.A."/>
            <person name="Ng W.-L."/>
            <person name="Kazmierczak K.M."/>
            <person name="Andrzejewski T.M."/>
            <person name="Davidsen T.M."/>
            <person name="Wayne K.J."/>
            <person name="Tettelin H."/>
            <person name="Glass J.I."/>
            <person name="Rusch D."/>
            <person name="Podicherti R."/>
            <person name="Tsui H.-C.T."/>
            <person name="Winkler M.E."/>
        </authorList>
    </citation>
    <scope>NUCLEOTIDE SEQUENCE</scope>
</reference>
<gene>
    <name evidence="1" type="ORF">METZ01_LOCUS511747</name>
</gene>